<feature type="chain" id="PRO_5026008184" evidence="1">
    <location>
        <begin position="20"/>
        <end position="631"/>
    </location>
</feature>
<protein>
    <submittedName>
        <fullName evidence="2">RagB/SusD family nutrient uptake outer membrane protein</fullName>
    </submittedName>
</protein>
<evidence type="ECO:0000256" key="1">
    <source>
        <dbReference type="SAM" id="SignalP"/>
    </source>
</evidence>
<dbReference type="RefSeq" id="WP_167961963.1">
    <property type="nucleotide sequence ID" value="NZ_CP050831.1"/>
</dbReference>
<keyword evidence="1" id="KW-0732">Signal</keyword>
<dbReference type="KEGG" id="bfc:BacF7301_08570"/>
<evidence type="ECO:0000313" key="2">
    <source>
        <dbReference type="EMBL" id="QIU94197.1"/>
    </source>
</evidence>
<organism evidence="2 3">
    <name type="scientific">Bacteroides faecium</name>
    <dbReference type="NCBI Taxonomy" id="2715212"/>
    <lineage>
        <taxon>Bacteria</taxon>
        <taxon>Pseudomonadati</taxon>
        <taxon>Bacteroidota</taxon>
        <taxon>Bacteroidia</taxon>
        <taxon>Bacteroidales</taxon>
        <taxon>Bacteroidaceae</taxon>
        <taxon>Bacteroides</taxon>
    </lineage>
</organism>
<evidence type="ECO:0000313" key="3">
    <source>
        <dbReference type="Proteomes" id="UP000501780"/>
    </source>
</evidence>
<dbReference type="PROSITE" id="PS51257">
    <property type="entry name" value="PROKAR_LIPOPROTEIN"/>
    <property type="match status" value="1"/>
</dbReference>
<dbReference type="SUPFAM" id="SSF48452">
    <property type="entry name" value="TPR-like"/>
    <property type="match status" value="1"/>
</dbReference>
<dbReference type="Gene3D" id="1.25.40.390">
    <property type="match status" value="2"/>
</dbReference>
<reference evidence="2 3" key="1">
    <citation type="submission" date="2020-03" db="EMBL/GenBank/DDBJ databases">
        <title>Genomic analysis of Bacteroides faecium CBA7301.</title>
        <authorList>
            <person name="Kim J."/>
            <person name="Roh S.W."/>
        </authorList>
    </citation>
    <scope>NUCLEOTIDE SEQUENCE [LARGE SCALE GENOMIC DNA]</scope>
    <source>
        <strain evidence="2 3">CBA7301</strain>
    </source>
</reference>
<sequence>MTKAICNLLILFIITVALFGCSEKEDEKTNSKNNVNGTIEKGPFLTGSKVTLYELDENLNQTGKNFRTETINDKGDFSFSEIELSGRYIELEISGYFYNEIIGRHSNSQINLNAITDLSGEGNVNVNILTHLEFKRVKKLMKEGSSFLNAKRLAEKELLQIFHITTEFKNPEKISLTDGDENAAMLLAISSILLYNKSEGEFSEFISKLSNEFAEEGTITSKLLLEEIYYGETGVNALSVMDNIKKYYRTQETEVVVNNIRKYIDGNGDGVLDENDETIGEGTEPIPPLEQDNEKLFKEYLKGTYVNASNYFQLITILDAVRCKQVTVSGVQINPYNTLIESAWTRAYSIMKNIHTVLEHDCSGFSFDVKPYVTSLRLYRGLIYLDMVQHWGGVPLVTSRFDGNDFNIPRASKKEVLAFIVSEITDVLSDLPEANSDDDLIFSKDLARAVLANAMLEEEIADYQGAATLLKAIIDNDKYTLLGTNNLIYKEKNMEELFSLELIAPTLFPLFEEVIKHDGSLHPIYRFTGVMLNYAQSLYRLGAYDEMKTVISQIRASLDKEKLEFLPESDACTEVANLWQEIINKDYGYFALLKQLELAVPILGIEGYETLYPIPARELDLNSNMIQNPHY</sequence>
<proteinExistence type="predicted"/>
<gene>
    <name evidence="2" type="ORF">BacF7301_08570</name>
</gene>
<dbReference type="AlphaFoldDB" id="A0A6H0KP83"/>
<dbReference type="EMBL" id="CP050831">
    <property type="protein sequence ID" value="QIU94197.1"/>
    <property type="molecule type" value="Genomic_DNA"/>
</dbReference>
<keyword evidence="3" id="KW-1185">Reference proteome</keyword>
<dbReference type="Proteomes" id="UP000501780">
    <property type="component" value="Chromosome"/>
</dbReference>
<dbReference type="InterPro" id="IPR011990">
    <property type="entry name" value="TPR-like_helical_dom_sf"/>
</dbReference>
<feature type="signal peptide" evidence="1">
    <location>
        <begin position="1"/>
        <end position="19"/>
    </location>
</feature>
<name>A0A6H0KP83_9BACE</name>
<accession>A0A6H0KP83</accession>